<sequence>MEGKSVSLSILPTSLWLSGVLVCFDLKQSLFIRVINRELSKALTVKRMVEYLITQERRLLRNFEHRTSENESTSGEQKRQLLELSQKLRQDYLEAYLNLKLEFQKMHFQGDKQKQRQQLITMTFLLQTIEAYPLIKMITDIVQ</sequence>
<evidence type="ECO:0000313" key="2">
    <source>
        <dbReference type="Proteomes" id="UP000785679"/>
    </source>
</evidence>
<dbReference type="Proteomes" id="UP000785679">
    <property type="component" value="Unassembled WGS sequence"/>
</dbReference>
<comment type="caution">
    <text evidence="1">The sequence shown here is derived from an EMBL/GenBank/DDBJ whole genome shotgun (WGS) entry which is preliminary data.</text>
</comment>
<reference evidence="1" key="1">
    <citation type="submission" date="2019-06" db="EMBL/GenBank/DDBJ databases">
        <authorList>
            <person name="Zheng W."/>
        </authorList>
    </citation>
    <scope>NUCLEOTIDE SEQUENCE</scope>
    <source>
        <strain evidence="1">QDHG01</strain>
    </source>
</reference>
<organism evidence="1 2">
    <name type="scientific">Halteria grandinella</name>
    <dbReference type="NCBI Taxonomy" id="5974"/>
    <lineage>
        <taxon>Eukaryota</taxon>
        <taxon>Sar</taxon>
        <taxon>Alveolata</taxon>
        <taxon>Ciliophora</taxon>
        <taxon>Intramacronucleata</taxon>
        <taxon>Spirotrichea</taxon>
        <taxon>Stichotrichia</taxon>
        <taxon>Sporadotrichida</taxon>
        <taxon>Halteriidae</taxon>
        <taxon>Halteria</taxon>
    </lineage>
</organism>
<proteinExistence type="predicted"/>
<gene>
    <name evidence="1" type="ORF">FGO68_gene10853</name>
</gene>
<protein>
    <submittedName>
        <fullName evidence="1">Uncharacterized protein</fullName>
    </submittedName>
</protein>
<dbReference type="AlphaFoldDB" id="A0A8J8P6W6"/>
<accession>A0A8J8P6W6</accession>
<dbReference type="EMBL" id="RRYP01000581">
    <property type="protein sequence ID" value="TNV87195.1"/>
    <property type="molecule type" value="Genomic_DNA"/>
</dbReference>
<evidence type="ECO:0000313" key="1">
    <source>
        <dbReference type="EMBL" id="TNV87195.1"/>
    </source>
</evidence>
<keyword evidence="2" id="KW-1185">Reference proteome</keyword>
<name>A0A8J8P6W6_HALGN</name>